<dbReference type="InterPro" id="IPR010982">
    <property type="entry name" value="Lambda_DNA-bd_dom_sf"/>
</dbReference>
<proteinExistence type="predicted"/>
<sequence>MPIKITGSAIRRIRKKKKMSQKQLAEGICTQATISMIERKNVCPKVDILNQLCQRLAINLTDISYNPRYGEKTFSYIESDMRRHCYLQAHERMDKVSFDKLESKLSEGKYYCYQGFAELYIDDRIEEAIYHFNWMLTKYTSNKLIFYRAWSNLGLGLAYHKLNKTDRATKFIEESIRILEEIQLHQGLYRGVDIYAITDLYIDIIATYIELEKYDRALNLCTKFLKRLTSDNSMYKVDVLEELASKCLYANGQPLEATMRQFAAMFIADLRGNQPLYEKIMTKNQKYLVDLVKSEVNKTKGHHTSIM</sequence>
<accession>A0ABW3PGF2</accession>
<keyword evidence="3" id="KW-1185">Reference proteome</keyword>
<dbReference type="InterPro" id="IPR001387">
    <property type="entry name" value="Cro/C1-type_HTH"/>
</dbReference>
<dbReference type="RefSeq" id="WP_121977302.1">
    <property type="nucleotide sequence ID" value="NZ_JBHTLH010000043.1"/>
</dbReference>
<dbReference type="Proteomes" id="UP001597156">
    <property type="component" value="Unassembled WGS sequence"/>
</dbReference>
<evidence type="ECO:0000313" key="3">
    <source>
        <dbReference type="Proteomes" id="UP001597156"/>
    </source>
</evidence>
<dbReference type="InterPro" id="IPR011990">
    <property type="entry name" value="TPR-like_helical_dom_sf"/>
</dbReference>
<evidence type="ECO:0000313" key="2">
    <source>
        <dbReference type="EMBL" id="MFD1126319.1"/>
    </source>
</evidence>
<dbReference type="PROSITE" id="PS50943">
    <property type="entry name" value="HTH_CROC1"/>
    <property type="match status" value="1"/>
</dbReference>
<organism evidence="2 3">
    <name type="scientific">Lentilactobacillus raoultii</name>
    <dbReference type="NCBI Taxonomy" id="1987503"/>
    <lineage>
        <taxon>Bacteria</taxon>
        <taxon>Bacillati</taxon>
        <taxon>Bacillota</taxon>
        <taxon>Bacilli</taxon>
        <taxon>Lactobacillales</taxon>
        <taxon>Lactobacillaceae</taxon>
        <taxon>Lentilactobacillus</taxon>
    </lineage>
</organism>
<dbReference type="SUPFAM" id="SSF47413">
    <property type="entry name" value="lambda repressor-like DNA-binding domains"/>
    <property type="match status" value="1"/>
</dbReference>
<dbReference type="SUPFAM" id="SSF48452">
    <property type="entry name" value="TPR-like"/>
    <property type="match status" value="1"/>
</dbReference>
<protein>
    <submittedName>
        <fullName evidence="2">Helix-turn-helix domain-containing protein</fullName>
    </submittedName>
</protein>
<dbReference type="EMBL" id="JBHTLH010000043">
    <property type="protein sequence ID" value="MFD1126319.1"/>
    <property type="molecule type" value="Genomic_DNA"/>
</dbReference>
<dbReference type="Pfam" id="PF01381">
    <property type="entry name" value="HTH_3"/>
    <property type="match status" value="1"/>
</dbReference>
<dbReference type="InterPro" id="IPR053163">
    <property type="entry name" value="HTH-type_regulator_Rgg"/>
</dbReference>
<comment type="caution">
    <text evidence="2">The sequence shown here is derived from an EMBL/GenBank/DDBJ whole genome shotgun (WGS) entry which is preliminary data.</text>
</comment>
<dbReference type="SMART" id="SM00530">
    <property type="entry name" value="HTH_XRE"/>
    <property type="match status" value="1"/>
</dbReference>
<dbReference type="CDD" id="cd00093">
    <property type="entry name" value="HTH_XRE"/>
    <property type="match status" value="1"/>
</dbReference>
<feature type="domain" description="HTH cro/C1-type" evidence="1">
    <location>
        <begin position="10"/>
        <end position="63"/>
    </location>
</feature>
<reference evidence="3" key="1">
    <citation type="journal article" date="2019" name="Int. J. Syst. Evol. Microbiol.">
        <title>The Global Catalogue of Microorganisms (GCM) 10K type strain sequencing project: providing services to taxonomists for standard genome sequencing and annotation.</title>
        <authorList>
            <consortium name="The Broad Institute Genomics Platform"/>
            <consortium name="The Broad Institute Genome Sequencing Center for Infectious Disease"/>
            <person name="Wu L."/>
            <person name="Ma J."/>
        </authorList>
    </citation>
    <scope>NUCLEOTIDE SEQUENCE [LARGE SCALE GENOMIC DNA]</scope>
    <source>
        <strain evidence="3">CCUG 71848</strain>
    </source>
</reference>
<name>A0ABW3PGF2_9LACO</name>
<dbReference type="Gene3D" id="1.25.40.10">
    <property type="entry name" value="Tetratricopeptide repeat domain"/>
    <property type="match status" value="1"/>
</dbReference>
<dbReference type="PANTHER" id="PTHR37038">
    <property type="entry name" value="TRANSCRIPTIONAL REGULATOR-RELATED"/>
    <property type="match status" value="1"/>
</dbReference>
<evidence type="ECO:0000259" key="1">
    <source>
        <dbReference type="PROSITE" id="PS50943"/>
    </source>
</evidence>
<gene>
    <name evidence="2" type="ORF">ACFQ22_13315</name>
</gene>